<accession>A0A367FBZ8</accession>
<gene>
    <name evidence="2" type="ORF">DQ384_27530</name>
</gene>
<keyword evidence="3" id="KW-1185">Reference proteome</keyword>
<comment type="caution">
    <text evidence="2">The sequence shown here is derived from an EMBL/GenBank/DDBJ whole genome shotgun (WGS) entry which is preliminary data.</text>
</comment>
<dbReference type="OrthoDB" id="4717855at2"/>
<feature type="transmembrane region" description="Helical" evidence="1">
    <location>
        <begin position="119"/>
        <end position="140"/>
    </location>
</feature>
<proteinExistence type="predicted"/>
<protein>
    <recommendedName>
        <fullName evidence="4">YtkA-like domain-containing protein</fullName>
    </recommendedName>
</protein>
<dbReference type="Proteomes" id="UP000253094">
    <property type="component" value="Unassembled WGS sequence"/>
</dbReference>
<evidence type="ECO:0000313" key="3">
    <source>
        <dbReference type="Proteomes" id="UP000253094"/>
    </source>
</evidence>
<keyword evidence="1" id="KW-0472">Membrane</keyword>
<dbReference type="EMBL" id="QOIL01000017">
    <property type="protein sequence ID" value="RCG27110.1"/>
    <property type="molecule type" value="Genomic_DNA"/>
</dbReference>
<reference evidence="2 3" key="1">
    <citation type="submission" date="2018-06" db="EMBL/GenBank/DDBJ databases">
        <title>Sphaerisporangium craniellae sp. nov., isolated from a marine sponge in the South China Sea.</title>
        <authorList>
            <person name="Li L."/>
        </authorList>
    </citation>
    <scope>NUCLEOTIDE SEQUENCE [LARGE SCALE GENOMIC DNA]</scope>
    <source>
        <strain evidence="2 3">CCTCC AA 208026</strain>
    </source>
</reference>
<name>A0A367FBZ8_9ACTN</name>
<evidence type="ECO:0008006" key="4">
    <source>
        <dbReference type="Google" id="ProtNLM"/>
    </source>
</evidence>
<dbReference type="AlphaFoldDB" id="A0A367FBZ8"/>
<organism evidence="2 3">
    <name type="scientific">Sphaerisporangium album</name>
    <dbReference type="NCBI Taxonomy" id="509200"/>
    <lineage>
        <taxon>Bacteria</taxon>
        <taxon>Bacillati</taxon>
        <taxon>Actinomycetota</taxon>
        <taxon>Actinomycetes</taxon>
        <taxon>Streptosporangiales</taxon>
        <taxon>Streptosporangiaceae</taxon>
        <taxon>Sphaerisporangium</taxon>
    </lineage>
</organism>
<keyword evidence="1" id="KW-0812">Transmembrane</keyword>
<keyword evidence="1" id="KW-1133">Transmembrane helix</keyword>
<sequence>MNIVHTERVQAGPYGVTIGFSVWPVHAMQSMDFSFIPDGGIQGKSGQLHVDGPNMPADERVQPLARHPRKRGVWGLDTTALPSPGQWRFGFVIDGPQGRGEGSLATPFTALQQPGPPLALSWSITTIPLLFLVGFIAVAWRRMRPGSAMEPLTA</sequence>
<evidence type="ECO:0000256" key="1">
    <source>
        <dbReference type="SAM" id="Phobius"/>
    </source>
</evidence>
<evidence type="ECO:0000313" key="2">
    <source>
        <dbReference type="EMBL" id="RCG27110.1"/>
    </source>
</evidence>